<evidence type="ECO:0000313" key="3">
    <source>
        <dbReference type="EMBL" id="MFC2991500.1"/>
    </source>
</evidence>
<proteinExistence type="predicted"/>
<name>A0ABV7B2U2_9GAMM</name>
<dbReference type="InterPro" id="IPR008979">
    <property type="entry name" value="Galactose-bd-like_sf"/>
</dbReference>
<evidence type="ECO:0000313" key="4">
    <source>
        <dbReference type="Proteomes" id="UP001595386"/>
    </source>
</evidence>
<dbReference type="Gene3D" id="2.60.120.260">
    <property type="entry name" value="Galactose-binding domain-like"/>
    <property type="match status" value="1"/>
</dbReference>
<protein>
    <submittedName>
        <fullName evidence="3">CocE/NonD family hydrolase C-terminal non-catalytic domain-containing protein</fullName>
    </submittedName>
</protein>
<dbReference type="InterPro" id="IPR013736">
    <property type="entry name" value="Xaa-Pro_dipept_C"/>
</dbReference>
<comment type="caution">
    <text evidence="3">The sequence shown here is derived from an EMBL/GenBank/DDBJ whole genome shotgun (WGS) entry which is preliminary data.</text>
</comment>
<dbReference type="Proteomes" id="UP001595386">
    <property type="component" value="Unassembled WGS sequence"/>
</dbReference>
<feature type="region of interest" description="Disordered" evidence="1">
    <location>
        <begin position="114"/>
        <end position="137"/>
    </location>
</feature>
<feature type="domain" description="Xaa-Pro dipeptidyl-peptidase C-terminal" evidence="2">
    <location>
        <begin position="25"/>
        <end position="63"/>
    </location>
</feature>
<dbReference type="Pfam" id="PF08530">
    <property type="entry name" value="PepX_C"/>
    <property type="match status" value="1"/>
</dbReference>
<evidence type="ECO:0000259" key="2">
    <source>
        <dbReference type="Pfam" id="PF08530"/>
    </source>
</evidence>
<dbReference type="EMBL" id="JBHRSQ010000008">
    <property type="protein sequence ID" value="MFC2991500.1"/>
    <property type="molecule type" value="Genomic_DNA"/>
</dbReference>
<reference evidence="4" key="1">
    <citation type="journal article" date="2019" name="Int. J. Syst. Evol. Microbiol.">
        <title>The Global Catalogue of Microorganisms (GCM) 10K type strain sequencing project: providing services to taxonomists for standard genome sequencing and annotation.</title>
        <authorList>
            <consortium name="The Broad Institute Genomics Platform"/>
            <consortium name="The Broad Institute Genome Sequencing Center for Infectious Disease"/>
            <person name="Wu L."/>
            <person name="Ma J."/>
        </authorList>
    </citation>
    <scope>NUCLEOTIDE SEQUENCE [LARGE SCALE GENOMIC DNA]</scope>
    <source>
        <strain evidence="4">KCTC 52660</strain>
    </source>
</reference>
<accession>A0ABV7B2U2</accession>
<keyword evidence="3" id="KW-0378">Hydrolase</keyword>
<gene>
    <name evidence="3" type="ORF">ACFODV_05600</name>
</gene>
<dbReference type="GO" id="GO:0016787">
    <property type="term" value="F:hydrolase activity"/>
    <property type="evidence" value="ECO:0007669"/>
    <property type="project" value="UniProtKB-KW"/>
</dbReference>
<keyword evidence="4" id="KW-1185">Reference proteome</keyword>
<dbReference type="RefSeq" id="WP_379755919.1">
    <property type="nucleotide sequence ID" value="NZ_JBHRSQ010000008.1"/>
</dbReference>
<evidence type="ECO:0000256" key="1">
    <source>
        <dbReference type="SAM" id="MobiDB-lite"/>
    </source>
</evidence>
<dbReference type="SUPFAM" id="SSF49785">
    <property type="entry name" value="Galactose-binding domain-like"/>
    <property type="match status" value="1"/>
</dbReference>
<organism evidence="3 4">
    <name type="scientific">Halomonas tibetensis</name>
    <dbReference type="NCBI Taxonomy" id="2259590"/>
    <lineage>
        <taxon>Bacteria</taxon>
        <taxon>Pseudomonadati</taxon>
        <taxon>Pseudomonadota</taxon>
        <taxon>Gammaproteobacteria</taxon>
        <taxon>Oceanospirillales</taxon>
        <taxon>Halomonadaceae</taxon>
        <taxon>Halomonas</taxon>
    </lineage>
</organism>
<sequence length="137" mass="15907">MLQADGIVESRWRHWKVYRQQWVCVQLNDVDQVFPRGHRLRLLLSTSYWPLAWAPPEDVRLTLFDKGSALHLPVRPSRDEDDRLPGFAEPEVAASIDIKGTQDVHHRVRQAVNRMGHNPGTADNQVRRLDEARREKG</sequence>
<feature type="compositionally biased region" description="Basic and acidic residues" evidence="1">
    <location>
        <begin position="125"/>
        <end position="137"/>
    </location>
</feature>